<dbReference type="EMBL" id="CAJVPV010000876">
    <property type="protein sequence ID" value="CAG8477337.1"/>
    <property type="molecule type" value="Genomic_DNA"/>
</dbReference>
<evidence type="ECO:0000259" key="1">
    <source>
        <dbReference type="Pfam" id="PF09607"/>
    </source>
</evidence>
<dbReference type="Proteomes" id="UP000789342">
    <property type="component" value="Unassembled WGS sequence"/>
</dbReference>
<accession>A0A9N8W743</accession>
<reference evidence="2" key="1">
    <citation type="submission" date="2021-06" db="EMBL/GenBank/DDBJ databases">
        <authorList>
            <person name="Kallberg Y."/>
            <person name="Tangrot J."/>
            <person name="Rosling A."/>
        </authorList>
    </citation>
    <scope>NUCLEOTIDE SEQUENCE</scope>
    <source>
        <strain evidence="2">CL551</strain>
    </source>
</reference>
<dbReference type="Gene3D" id="1.10.10.60">
    <property type="entry name" value="Homeodomain-like"/>
    <property type="match status" value="1"/>
</dbReference>
<sequence>MPKKKLINRSIRNSYTAKEKLDVVTYAKKTGIRTAARKYNIDHSMVLRWKKEEEKLKTAHSKARKIGTGCHPHYPDVEIVLKQWILELRQNAFCVTANNVKTQMKYLLENEFNEKYPNSSGNLKKPPYKLICKWILQAWEEISSQMIIKSFLKCGISNADNGSQDHFLYELDESDKEQKREEKVVHLYNESATEIEFNNNKDSEDE</sequence>
<comment type="caution">
    <text evidence="2">The sequence shown here is derived from an EMBL/GenBank/DDBJ whole genome shotgun (WGS) entry which is preliminary data.</text>
</comment>
<dbReference type="AlphaFoldDB" id="A0A9N8W743"/>
<gene>
    <name evidence="2" type="ORF">AMORRO_LOCUS2138</name>
</gene>
<evidence type="ECO:0000313" key="2">
    <source>
        <dbReference type="EMBL" id="CAG8477337.1"/>
    </source>
</evidence>
<dbReference type="InterPro" id="IPR018586">
    <property type="entry name" value="Brinker_DNA-bd"/>
</dbReference>
<keyword evidence="3" id="KW-1185">Reference proteome</keyword>
<dbReference type="Pfam" id="PF09607">
    <property type="entry name" value="BrkDBD"/>
    <property type="match status" value="1"/>
</dbReference>
<dbReference type="SUPFAM" id="SSF48295">
    <property type="entry name" value="TrpR-like"/>
    <property type="match status" value="1"/>
</dbReference>
<evidence type="ECO:0000313" key="3">
    <source>
        <dbReference type="Proteomes" id="UP000789342"/>
    </source>
</evidence>
<dbReference type="OrthoDB" id="2444792at2759"/>
<protein>
    <submittedName>
        <fullName evidence="2">6743_t:CDS:1</fullName>
    </submittedName>
</protein>
<name>A0A9N8W743_9GLOM</name>
<organism evidence="2 3">
    <name type="scientific">Acaulospora morrowiae</name>
    <dbReference type="NCBI Taxonomy" id="94023"/>
    <lineage>
        <taxon>Eukaryota</taxon>
        <taxon>Fungi</taxon>
        <taxon>Fungi incertae sedis</taxon>
        <taxon>Mucoromycota</taxon>
        <taxon>Glomeromycotina</taxon>
        <taxon>Glomeromycetes</taxon>
        <taxon>Diversisporales</taxon>
        <taxon>Acaulosporaceae</taxon>
        <taxon>Acaulospora</taxon>
    </lineage>
</organism>
<dbReference type="InterPro" id="IPR010921">
    <property type="entry name" value="Trp_repressor/repl_initiator"/>
</dbReference>
<feature type="domain" description="Brinker DNA-binding" evidence="1">
    <location>
        <begin position="12"/>
        <end position="61"/>
    </location>
</feature>
<dbReference type="GO" id="GO:0043565">
    <property type="term" value="F:sequence-specific DNA binding"/>
    <property type="evidence" value="ECO:0007669"/>
    <property type="project" value="InterPro"/>
</dbReference>
<proteinExistence type="predicted"/>